<feature type="transmembrane region" description="Helical" evidence="1">
    <location>
        <begin position="46"/>
        <end position="75"/>
    </location>
</feature>
<dbReference type="Proteomes" id="UP000250069">
    <property type="component" value="Plasmid pdsyz"/>
</dbReference>
<protein>
    <recommendedName>
        <fullName evidence="4">Type II secretion system protein GspF domain-containing protein</fullName>
    </recommendedName>
</protein>
<dbReference type="AlphaFoldDB" id="A0ABC8DG45"/>
<sequence>MTTEISERKNFWLKIAESNLASILDNMGYNQEWLIRFQKKRLLRAIIAFALGTVVGALISTWIMLIGPVLAVFVWSLEYRRILAAYKKYQYQNELQFNKFSRMLIPFLRETNANLYSALNKMLKRMDEGHVKDALKRLLIGMNDQPNSEEPFRTFANEASGTDRAMLFMMTLFDYQQSSYDTSIINELGQMASKQLFDGVREIADYKLRKFSMFPTKITMASFIPIIGYAVANLMDAISKINL</sequence>
<evidence type="ECO:0000256" key="1">
    <source>
        <dbReference type="SAM" id="Phobius"/>
    </source>
</evidence>
<dbReference type="RefSeq" id="WP_073982102.1">
    <property type="nucleotide sequence ID" value="NZ_CP026611.1"/>
</dbReference>
<name>A0ABC8DG45_BACVE</name>
<keyword evidence="1" id="KW-0472">Membrane</keyword>
<evidence type="ECO:0008006" key="4">
    <source>
        <dbReference type="Google" id="ProtNLM"/>
    </source>
</evidence>
<evidence type="ECO:0000313" key="3">
    <source>
        <dbReference type="Proteomes" id="UP000250069"/>
    </source>
</evidence>
<accession>A0ABC8DG45</accession>
<keyword evidence="2" id="KW-0614">Plasmid</keyword>
<keyword evidence="1" id="KW-0812">Transmembrane</keyword>
<reference evidence="2 3" key="1">
    <citation type="submission" date="2018-06" db="EMBL/GenBank/DDBJ databases">
        <title>Complete Genome Sequence of Bacillus velezensis DSYZ, a Plant Growth-Promoting Rhizobacterium with Antifungal Activity.</title>
        <authorList>
            <person name="Du B."/>
            <person name="Ding Y."/>
            <person name="Liu K."/>
            <person name="Yao L."/>
            <person name="Wang C."/>
            <person name="Li H."/>
            <person name="Liu H."/>
        </authorList>
    </citation>
    <scope>NUCLEOTIDE SEQUENCE [LARGE SCALE GENOMIC DNA]</scope>
    <source>
        <strain evidence="2 3">DSYZ</strain>
        <plasmid evidence="3">pdsyz</plasmid>
    </source>
</reference>
<organism evidence="2 3">
    <name type="scientific">Bacillus velezensis</name>
    <dbReference type="NCBI Taxonomy" id="492670"/>
    <lineage>
        <taxon>Bacteria</taxon>
        <taxon>Bacillati</taxon>
        <taxon>Bacillota</taxon>
        <taxon>Bacilli</taxon>
        <taxon>Bacillales</taxon>
        <taxon>Bacillaceae</taxon>
        <taxon>Bacillus</taxon>
        <taxon>Bacillus amyloliquefaciens group</taxon>
    </lineage>
</organism>
<geneLocation type="plasmid" evidence="3">
    <name>pdsyz</name>
</geneLocation>
<gene>
    <name evidence="2" type="ORF">BVDSYZ_21530</name>
</gene>
<keyword evidence="1" id="KW-1133">Transmembrane helix</keyword>
<evidence type="ECO:0000313" key="2">
    <source>
        <dbReference type="EMBL" id="AWX74628.1"/>
    </source>
</evidence>
<proteinExistence type="predicted"/>
<dbReference type="EMBL" id="CP030151">
    <property type="protein sequence ID" value="AWX74628.1"/>
    <property type="molecule type" value="Genomic_DNA"/>
</dbReference>